<dbReference type="InterPro" id="IPR050377">
    <property type="entry name" value="Radical_SAM_PqqE_MftC-like"/>
</dbReference>
<keyword evidence="5" id="KW-1133">Transmembrane helix</keyword>
<feature type="transmembrane region" description="Helical" evidence="5">
    <location>
        <begin position="208"/>
        <end position="229"/>
    </location>
</feature>
<feature type="domain" description="Radical SAM core" evidence="6">
    <location>
        <begin position="9"/>
        <end position="119"/>
    </location>
</feature>
<gene>
    <name evidence="7" type="ORF">HMPREF1316_0268</name>
</gene>
<dbReference type="GO" id="GO:0046872">
    <property type="term" value="F:metal ion binding"/>
    <property type="evidence" value="ECO:0007669"/>
    <property type="project" value="UniProtKB-KW"/>
</dbReference>
<keyword evidence="5" id="KW-0812">Transmembrane</keyword>
<evidence type="ECO:0000313" key="7">
    <source>
        <dbReference type="EMBL" id="ERL08628.1"/>
    </source>
</evidence>
<evidence type="ECO:0000256" key="1">
    <source>
        <dbReference type="ARBA" id="ARBA00022691"/>
    </source>
</evidence>
<evidence type="ECO:0000259" key="6">
    <source>
        <dbReference type="Pfam" id="PF04055"/>
    </source>
</evidence>
<dbReference type="GO" id="GO:0003824">
    <property type="term" value="F:catalytic activity"/>
    <property type="evidence" value="ECO:0007669"/>
    <property type="project" value="InterPro"/>
</dbReference>
<keyword evidence="2" id="KW-0479">Metal-binding</keyword>
<keyword evidence="3" id="KW-0408">Iron</keyword>
<dbReference type="PANTHER" id="PTHR11228">
    <property type="entry name" value="RADICAL SAM DOMAIN PROTEIN"/>
    <property type="match status" value="1"/>
</dbReference>
<sequence>MVFDSVGLVLTDDCNARCKMCCAGKPELQEQHHTLTHQELTAVLSQIKEVRSITYVGITGGEPMMHPDLVQAVCDYDFGRPMRISLKTNGFWGRDPKKASSFLTRNSQRIKYISFSYDEFHCKYVDLNSIKTLIDLAWNKGIPTDIVGCFLKDSMSVIFPTFYVDTSDSYLLPTYKRMAVYLAGNAANAALLLIVCLGKLRLGGASDFVLLTMITNLAPIMKSDGYYAIAAATKRYNLCQETPRRILEDCIRGLAILLISCVVLRLLIG</sequence>
<dbReference type="AlphaFoldDB" id="U2TRA0"/>
<accession>U2TRA0</accession>
<dbReference type="STRING" id="1125712.HMPREF1316_0268"/>
<feature type="transmembrane region" description="Helical" evidence="5">
    <location>
        <begin position="179"/>
        <end position="202"/>
    </location>
</feature>
<keyword evidence="4" id="KW-0411">Iron-sulfur</keyword>
<dbReference type="PANTHER" id="PTHR11228:SF34">
    <property type="entry name" value="TUNGSTEN-CONTAINING ALDEHYDE FERREDOXIN OXIDOREDUCTASE COFACTOR MODIFYING PROTEIN"/>
    <property type="match status" value="1"/>
</dbReference>
<dbReference type="InterPro" id="IPR007197">
    <property type="entry name" value="rSAM"/>
</dbReference>
<evidence type="ECO:0000256" key="2">
    <source>
        <dbReference type="ARBA" id="ARBA00022723"/>
    </source>
</evidence>
<dbReference type="Proteomes" id="UP000016638">
    <property type="component" value="Unassembled WGS sequence"/>
</dbReference>
<evidence type="ECO:0000256" key="5">
    <source>
        <dbReference type="SAM" id="Phobius"/>
    </source>
</evidence>
<dbReference type="EMBL" id="AWEZ01000043">
    <property type="protein sequence ID" value="ERL08628.1"/>
    <property type="molecule type" value="Genomic_DNA"/>
</dbReference>
<dbReference type="RefSeq" id="WP_021725768.1">
    <property type="nucleotide sequence ID" value="NZ_AWEZ01000043.1"/>
</dbReference>
<dbReference type="SUPFAM" id="SSF102114">
    <property type="entry name" value="Radical SAM enzymes"/>
    <property type="match status" value="1"/>
</dbReference>
<name>U2TRA0_9ACTN</name>
<dbReference type="CDD" id="cd01335">
    <property type="entry name" value="Radical_SAM"/>
    <property type="match status" value="1"/>
</dbReference>
<dbReference type="GO" id="GO:0051536">
    <property type="term" value="F:iron-sulfur cluster binding"/>
    <property type="evidence" value="ECO:0007669"/>
    <property type="project" value="UniProtKB-KW"/>
</dbReference>
<comment type="caution">
    <text evidence="7">The sequence shown here is derived from an EMBL/GenBank/DDBJ whole genome shotgun (WGS) entry which is preliminary data.</text>
</comment>
<dbReference type="Gene3D" id="3.20.20.70">
    <property type="entry name" value="Aldolase class I"/>
    <property type="match status" value="1"/>
</dbReference>
<keyword evidence="8" id="KW-1185">Reference proteome</keyword>
<dbReference type="Pfam" id="PF04055">
    <property type="entry name" value="Radical_SAM"/>
    <property type="match status" value="1"/>
</dbReference>
<keyword evidence="1" id="KW-0949">S-adenosyl-L-methionine</keyword>
<dbReference type="InterPro" id="IPR058240">
    <property type="entry name" value="rSAM_sf"/>
</dbReference>
<evidence type="ECO:0000256" key="3">
    <source>
        <dbReference type="ARBA" id="ARBA00023004"/>
    </source>
</evidence>
<protein>
    <submittedName>
        <fullName evidence="7">4Fe-4S single cluster domain protein</fullName>
    </submittedName>
</protein>
<proteinExistence type="predicted"/>
<dbReference type="InterPro" id="IPR013785">
    <property type="entry name" value="Aldolase_TIM"/>
</dbReference>
<evidence type="ECO:0000313" key="8">
    <source>
        <dbReference type="Proteomes" id="UP000016638"/>
    </source>
</evidence>
<dbReference type="SFLD" id="SFLDS00029">
    <property type="entry name" value="Radical_SAM"/>
    <property type="match status" value="1"/>
</dbReference>
<keyword evidence="5" id="KW-0472">Membrane</keyword>
<feature type="transmembrane region" description="Helical" evidence="5">
    <location>
        <begin position="250"/>
        <end position="268"/>
    </location>
</feature>
<dbReference type="eggNOG" id="COG0535">
    <property type="taxonomic scope" value="Bacteria"/>
</dbReference>
<reference evidence="7 8" key="1">
    <citation type="submission" date="2013-08" db="EMBL/GenBank/DDBJ databases">
        <authorList>
            <person name="Durkin A.S."/>
            <person name="Haft D.R."/>
            <person name="McCorrison J."/>
            <person name="Torralba M."/>
            <person name="Gillis M."/>
            <person name="Haft D.H."/>
            <person name="Methe B."/>
            <person name="Sutton G."/>
            <person name="Nelson K.E."/>
        </authorList>
    </citation>
    <scope>NUCLEOTIDE SEQUENCE [LARGE SCALE GENOMIC DNA]</scope>
    <source>
        <strain evidence="7 8">F0195</strain>
    </source>
</reference>
<organism evidence="7 8">
    <name type="scientific">Olsenella profusa F0195</name>
    <dbReference type="NCBI Taxonomy" id="1125712"/>
    <lineage>
        <taxon>Bacteria</taxon>
        <taxon>Bacillati</taxon>
        <taxon>Actinomycetota</taxon>
        <taxon>Coriobacteriia</taxon>
        <taxon>Coriobacteriales</taxon>
        <taxon>Atopobiaceae</taxon>
        <taxon>Olsenella</taxon>
    </lineage>
</organism>
<dbReference type="SFLD" id="SFLDG01067">
    <property type="entry name" value="SPASM/twitch_domain_containing"/>
    <property type="match status" value="1"/>
</dbReference>
<evidence type="ECO:0000256" key="4">
    <source>
        <dbReference type="ARBA" id="ARBA00023014"/>
    </source>
</evidence>